<evidence type="ECO:0000313" key="2">
    <source>
        <dbReference type="Proteomes" id="UP001183586"/>
    </source>
</evidence>
<evidence type="ECO:0000313" key="1">
    <source>
        <dbReference type="EMBL" id="MDT0392336.1"/>
    </source>
</evidence>
<sequence length="187" mass="20270">MPESESAFGPAARTRGVYLLFAHEPYYPGPDAREINTTVVAADSLLHPHVRQPDGVKIHDLLTRRRQPGEIIPLATLTHELNGGADWPSIGDWEGVTTDLVQLVHTGRCDALSLGLPEIPRALLCTGPHSQLRVHDTAADDPVTYGPAERAAALDKVSLFLNSIATERPFWPGDSLLPPLGRLTPGR</sequence>
<dbReference type="RefSeq" id="WP_311688165.1">
    <property type="nucleotide sequence ID" value="NZ_JAVREU010000024.1"/>
</dbReference>
<comment type="caution">
    <text evidence="1">The sequence shown here is derived from an EMBL/GenBank/DDBJ whole genome shotgun (WGS) entry which is preliminary data.</text>
</comment>
<reference evidence="2" key="1">
    <citation type="submission" date="2023-07" db="EMBL/GenBank/DDBJ databases">
        <title>30 novel species of actinomycetes from the DSMZ collection.</title>
        <authorList>
            <person name="Nouioui I."/>
        </authorList>
    </citation>
    <scope>NUCLEOTIDE SEQUENCE [LARGE SCALE GENOMIC DNA]</scope>
    <source>
        <strain evidence="2">DSM 41921</strain>
    </source>
</reference>
<proteinExistence type="predicted"/>
<dbReference type="Proteomes" id="UP001183586">
    <property type="component" value="Unassembled WGS sequence"/>
</dbReference>
<dbReference type="EMBL" id="JAVREU010000024">
    <property type="protein sequence ID" value="MDT0392336.1"/>
    <property type="molecule type" value="Genomic_DNA"/>
</dbReference>
<name>A0ABU2PJJ3_9ACTN</name>
<keyword evidence="2" id="KW-1185">Reference proteome</keyword>
<protein>
    <submittedName>
        <fullName evidence="1">Uncharacterized protein</fullName>
    </submittedName>
</protein>
<accession>A0ABU2PJJ3</accession>
<gene>
    <name evidence="1" type="ORF">RM641_33390</name>
</gene>
<organism evidence="1 2">
    <name type="scientific">Streptomyces dubilierae</name>
    <dbReference type="NCBI Taxonomy" id="3075533"/>
    <lineage>
        <taxon>Bacteria</taxon>
        <taxon>Bacillati</taxon>
        <taxon>Actinomycetota</taxon>
        <taxon>Actinomycetes</taxon>
        <taxon>Kitasatosporales</taxon>
        <taxon>Streptomycetaceae</taxon>
        <taxon>Streptomyces</taxon>
    </lineage>
</organism>